<accession>A0A1B9G7X4</accession>
<proteinExistence type="predicted"/>
<reference evidence="1" key="3">
    <citation type="submission" date="2014-01" db="EMBL/GenBank/DDBJ databases">
        <title>Evolution of pathogenesis and genome organization in the Tremellales.</title>
        <authorList>
            <person name="Cuomo C."/>
            <person name="Litvintseva A."/>
            <person name="Heitman J."/>
            <person name="Chen Y."/>
            <person name="Sun S."/>
            <person name="Springer D."/>
            <person name="Dromer F."/>
            <person name="Young S."/>
            <person name="Zeng Q."/>
            <person name="Chapman S."/>
            <person name="Gujja S."/>
            <person name="Saif S."/>
            <person name="Birren B."/>
        </authorList>
    </citation>
    <scope>NUCLEOTIDE SEQUENCE</scope>
    <source>
        <strain evidence="1">CBS 10118</strain>
    </source>
</reference>
<reference evidence="2" key="2">
    <citation type="submission" date="2013-07" db="EMBL/GenBank/DDBJ databases">
        <authorList>
            <consortium name="The Broad Institute Genome Sequencing Platform"/>
            <person name="Cuomo C."/>
            <person name="Litvintseva A."/>
            <person name="Chen Y."/>
            <person name="Heitman J."/>
            <person name="Sun S."/>
            <person name="Springer D."/>
            <person name="Dromer F."/>
            <person name="Young S.K."/>
            <person name="Zeng Q."/>
            <person name="Gargeya S."/>
            <person name="Fitzgerald M."/>
            <person name="Abouelleil A."/>
            <person name="Alvarado L."/>
            <person name="Berlin A.M."/>
            <person name="Chapman S.B."/>
            <person name="Dewar J."/>
            <person name="Goldberg J."/>
            <person name="Griggs A."/>
            <person name="Gujja S."/>
            <person name="Hansen M."/>
            <person name="Howarth C."/>
            <person name="Imamovic A."/>
            <person name="Larimer J."/>
            <person name="McCowan C."/>
            <person name="Murphy C."/>
            <person name="Pearson M."/>
            <person name="Priest M."/>
            <person name="Roberts A."/>
            <person name="Saif S."/>
            <person name="Shea T."/>
            <person name="Sykes S."/>
            <person name="Wortman J."/>
            <person name="Nusbaum C."/>
            <person name="Birren B."/>
        </authorList>
    </citation>
    <scope>NUCLEOTIDE SEQUENCE</scope>
    <source>
        <strain evidence="2">CBS 10118</strain>
    </source>
</reference>
<keyword evidence="3" id="KW-1185">Reference proteome</keyword>
<evidence type="ECO:0000313" key="3">
    <source>
        <dbReference type="Proteomes" id="UP000092730"/>
    </source>
</evidence>
<reference evidence="1" key="1">
    <citation type="submission" date="2013-07" db="EMBL/GenBank/DDBJ databases">
        <title>The Genome Sequence of Cryptococcus bestiolae CBS10118.</title>
        <authorList>
            <consortium name="The Broad Institute Genome Sequencing Platform"/>
            <person name="Cuomo C."/>
            <person name="Litvintseva A."/>
            <person name="Chen Y."/>
            <person name="Heitman J."/>
            <person name="Sun S."/>
            <person name="Springer D."/>
            <person name="Dromer F."/>
            <person name="Young S.K."/>
            <person name="Zeng Q."/>
            <person name="Gargeya S."/>
            <person name="Fitzgerald M."/>
            <person name="Abouelleil A."/>
            <person name="Alvarado L."/>
            <person name="Berlin A.M."/>
            <person name="Chapman S.B."/>
            <person name="Dewar J."/>
            <person name="Goldberg J."/>
            <person name="Griggs A."/>
            <person name="Gujja S."/>
            <person name="Hansen M."/>
            <person name="Howarth C."/>
            <person name="Imamovic A."/>
            <person name="Larimer J."/>
            <person name="McCowan C."/>
            <person name="Murphy C."/>
            <person name="Pearson M."/>
            <person name="Priest M."/>
            <person name="Roberts A."/>
            <person name="Saif S."/>
            <person name="Shea T."/>
            <person name="Sykes S."/>
            <person name="Wortman J."/>
            <person name="Nusbaum C."/>
            <person name="Birren B."/>
        </authorList>
    </citation>
    <scope>NUCLEOTIDE SEQUENCE [LARGE SCALE GENOMIC DNA]</scope>
    <source>
        <strain evidence="1">CBS 10118</strain>
    </source>
</reference>
<reference evidence="2" key="4">
    <citation type="submission" date="2024-02" db="EMBL/GenBank/DDBJ databases">
        <title>Comparative genomics of Cryptococcus and Kwoniella reveals pathogenesis evolution and contrasting modes of karyotype evolution via chromosome fusion or intercentromeric recombination.</title>
        <authorList>
            <person name="Coelho M.A."/>
            <person name="David-Palma M."/>
            <person name="Shea T."/>
            <person name="Bowers K."/>
            <person name="McGinley-Smith S."/>
            <person name="Mohammad A.W."/>
            <person name="Gnirke A."/>
            <person name="Yurkov A.M."/>
            <person name="Nowrousian M."/>
            <person name="Sun S."/>
            <person name="Cuomo C.A."/>
            <person name="Heitman J."/>
        </authorList>
    </citation>
    <scope>NUCLEOTIDE SEQUENCE</scope>
    <source>
        <strain evidence="2">CBS 10118</strain>
    </source>
</reference>
<name>A0A1B9G7X4_9TREE</name>
<dbReference type="RefSeq" id="XP_019048150.1">
    <property type="nucleotide sequence ID" value="XM_019188588.1"/>
</dbReference>
<organism evidence="1">
    <name type="scientific">Kwoniella bestiolae CBS 10118</name>
    <dbReference type="NCBI Taxonomy" id="1296100"/>
    <lineage>
        <taxon>Eukaryota</taxon>
        <taxon>Fungi</taxon>
        <taxon>Dikarya</taxon>
        <taxon>Basidiomycota</taxon>
        <taxon>Agaricomycotina</taxon>
        <taxon>Tremellomycetes</taxon>
        <taxon>Tremellales</taxon>
        <taxon>Cryptococcaceae</taxon>
        <taxon>Kwoniella</taxon>
    </lineage>
</organism>
<gene>
    <name evidence="1" type="ORF">I302_01915</name>
    <name evidence="2" type="ORF">I302_103216</name>
</gene>
<dbReference type="KEGG" id="kbi:30206314"/>
<evidence type="ECO:0000313" key="2">
    <source>
        <dbReference type="EMBL" id="WVW81225.1"/>
    </source>
</evidence>
<dbReference type="VEuPathDB" id="FungiDB:I302_01915"/>
<dbReference type="Proteomes" id="UP000092730">
    <property type="component" value="Chromosome 2"/>
</dbReference>
<dbReference type="GeneID" id="30206314"/>
<sequence length="115" mass="13098">MILRDTHPKITLGLVSSQDEGSEGLRRDIERIWDRIGTLSDSRLEEFGLAENGDSQSGRKVIFHFVNHEDGEETRNVLREIGGGIQEDLQERWDIFQSCLRFGQYKATSFGLGET</sequence>
<evidence type="ECO:0000313" key="1">
    <source>
        <dbReference type="EMBL" id="OCF27080.1"/>
    </source>
</evidence>
<protein>
    <submittedName>
        <fullName evidence="1">Uncharacterized protein</fullName>
    </submittedName>
</protein>
<dbReference type="EMBL" id="CP144542">
    <property type="protein sequence ID" value="WVW81225.1"/>
    <property type="molecule type" value="Genomic_DNA"/>
</dbReference>
<dbReference type="EMBL" id="KI894019">
    <property type="protein sequence ID" value="OCF27080.1"/>
    <property type="molecule type" value="Genomic_DNA"/>
</dbReference>
<dbReference type="AlphaFoldDB" id="A0A1B9G7X4"/>